<proteinExistence type="predicted"/>
<dbReference type="AlphaFoldDB" id="A0A6J4MU11"/>
<feature type="region of interest" description="Disordered" evidence="1">
    <location>
        <begin position="1"/>
        <end position="43"/>
    </location>
</feature>
<evidence type="ECO:0000256" key="1">
    <source>
        <dbReference type="SAM" id="MobiDB-lite"/>
    </source>
</evidence>
<evidence type="ECO:0000313" key="2">
    <source>
        <dbReference type="EMBL" id="CAA9368726.1"/>
    </source>
</evidence>
<sequence>MTSGASAWPATGATARKISPRSRQIIAHERASPRPDGASRSPGRIADMLIAPVCVQYSDVTSTSSVRRPRVRAHLTHDSR</sequence>
<reference evidence="2" key="1">
    <citation type="submission" date="2020-02" db="EMBL/GenBank/DDBJ databases">
        <authorList>
            <person name="Meier V. D."/>
        </authorList>
    </citation>
    <scope>NUCLEOTIDE SEQUENCE</scope>
    <source>
        <strain evidence="2">AVDCRST_MAG93</strain>
    </source>
</reference>
<gene>
    <name evidence="2" type="ORF">AVDCRST_MAG93-8209</name>
</gene>
<dbReference type="EMBL" id="CADCTR010002766">
    <property type="protein sequence ID" value="CAA9368726.1"/>
    <property type="molecule type" value="Genomic_DNA"/>
</dbReference>
<organism evidence="2">
    <name type="scientific">uncultured Chloroflexia bacterium</name>
    <dbReference type="NCBI Taxonomy" id="1672391"/>
    <lineage>
        <taxon>Bacteria</taxon>
        <taxon>Bacillati</taxon>
        <taxon>Chloroflexota</taxon>
        <taxon>Chloroflexia</taxon>
        <taxon>environmental samples</taxon>
    </lineage>
</organism>
<feature type="region of interest" description="Disordered" evidence="1">
    <location>
        <begin position="61"/>
        <end position="80"/>
    </location>
</feature>
<name>A0A6J4MU11_9CHLR</name>
<protein>
    <submittedName>
        <fullName evidence="2">Uncharacterized protein</fullName>
    </submittedName>
</protein>
<accession>A0A6J4MU11</accession>